<dbReference type="AlphaFoldDB" id="A0A2N8K9Q1"/>
<feature type="compositionally biased region" description="Basic and acidic residues" evidence="1">
    <location>
        <begin position="23"/>
        <end position="34"/>
    </location>
</feature>
<name>A0A2N8K9Q1_9BURK</name>
<dbReference type="InterPro" id="IPR056111">
    <property type="entry name" value="DUF7694"/>
</dbReference>
<dbReference type="EMBL" id="POQS01000010">
    <property type="protein sequence ID" value="PND30185.1"/>
    <property type="molecule type" value="Genomic_DNA"/>
</dbReference>
<feature type="region of interest" description="Disordered" evidence="1">
    <location>
        <begin position="232"/>
        <end position="268"/>
    </location>
</feature>
<reference evidence="3 4" key="1">
    <citation type="submission" date="2018-01" db="EMBL/GenBank/DDBJ databases">
        <title>The draft genome of an aniline degradation strain ANB-1.</title>
        <authorList>
            <person name="Zhang L."/>
            <person name="Jiang J."/>
        </authorList>
    </citation>
    <scope>NUCLEOTIDE SEQUENCE [LARGE SCALE GENOMIC DNA]</scope>
    <source>
        <strain evidence="3 4">ANB-1</strain>
    </source>
</reference>
<dbReference type="RefSeq" id="WP_102775897.1">
    <property type="nucleotide sequence ID" value="NZ_POQS01000010.1"/>
</dbReference>
<dbReference type="Pfam" id="PF24746">
    <property type="entry name" value="DUF7694"/>
    <property type="match status" value="1"/>
</dbReference>
<evidence type="ECO:0000313" key="3">
    <source>
        <dbReference type="EMBL" id="PND30185.1"/>
    </source>
</evidence>
<protein>
    <recommendedName>
        <fullName evidence="2">DUF7694 domain-containing protein</fullName>
    </recommendedName>
</protein>
<feature type="region of interest" description="Disordered" evidence="1">
    <location>
        <begin position="23"/>
        <end position="56"/>
    </location>
</feature>
<gene>
    <name evidence="3" type="ORF">C1I89_29910</name>
</gene>
<comment type="caution">
    <text evidence="3">The sequence shown here is derived from an EMBL/GenBank/DDBJ whole genome shotgun (WGS) entry which is preliminary data.</text>
</comment>
<sequence length="268" mass="29483">MNSIEFSEEVRCQLRADGYEVRQGSEARSEEHAGKHGFTWTRPGRASAEPGPPQGSEWEAWAAALAHRLAESTVSPYRVGESPLPAMGPFFTAHLPDSAFDADALAARFGITHEAAQEQVEQLRSQTVYMNERYQVNVQVIPAPFGPDAGDMVWLSIKRSDREAIHDWRELQAIKNQIVGDEHEGFEVYPAESRLVDSANQFHLWVFADPKVRLPVGFRAREVMGARAAASVGARQRPFAGTQDAQPQGADACGGSAEKGEHEWPSSS</sequence>
<evidence type="ECO:0000256" key="1">
    <source>
        <dbReference type="SAM" id="MobiDB-lite"/>
    </source>
</evidence>
<dbReference type="Proteomes" id="UP000235994">
    <property type="component" value="Unassembled WGS sequence"/>
</dbReference>
<keyword evidence="4" id="KW-1185">Reference proteome</keyword>
<proteinExistence type="predicted"/>
<accession>A0A2N8K9Q1</accession>
<evidence type="ECO:0000259" key="2">
    <source>
        <dbReference type="Pfam" id="PF24746"/>
    </source>
</evidence>
<feature type="domain" description="DUF7694" evidence="2">
    <location>
        <begin position="151"/>
        <end position="208"/>
    </location>
</feature>
<evidence type="ECO:0000313" key="4">
    <source>
        <dbReference type="Proteomes" id="UP000235994"/>
    </source>
</evidence>
<organism evidence="3 4">
    <name type="scientific">Achromobacter pulmonis</name>
    <dbReference type="NCBI Taxonomy" id="1389932"/>
    <lineage>
        <taxon>Bacteria</taxon>
        <taxon>Pseudomonadati</taxon>
        <taxon>Pseudomonadota</taxon>
        <taxon>Betaproteobacteria</taxon>
        <taxon>Burkholderiales</taxon>
        <taxon>Alcaligenaceae</taxon>
        <taxon>Achromobacter</taxon>
    </lineage>
</organism>
<feature type="compositionally biased region" description="Basic and acidic residues" evidence="1">
    <location>
        <begin position="258"/>
        <end position="268"/>
    </location>
</feature>